<dbReference type="Proteomes" id="UP000175707">
    <property type="component" value="Unassembled WGS sequence"/>
</dbReference>
<evidence type="ECO:0000256" key="1">
    <source>
        <dbReference type="SAM" id="Phobius"/>
    </source>
</evidence>
<accession>A0A1E7Z024</accession>
<evidence type="ECO:0000313" key="3">
    <source>
        <dbReference type="Proteomes" id="UP000175707"/>
    </source>
</evidence>
<keyword evidence="1" id="KW-0812">Transmembrane</keyword>
<gene>
    <name evidence="2" type="ORF">BAE30_03415</name>
</gene>
<proteinExistence type="predicted"/>
<organism evidence="2 3">
    <name type="scientific">Acidithiobacillus caldus</name>
    <dbReference type="NCBI Taxonomy" id="33059"/>
    <lineage>
        <taxon>Bacteria</taxon>
        <taxon>Pseudomonadati</taxon>
        <taxon>Pseudomonadota</taxon>
        <taxon>Acidithiobacillia</taxon>
        <taxon>Acidithiobacillales</taxon>
        <taxon>Acidithiobacillaceae</taxon>
        <taxon>Acidithiobacillus</taxon>
    </lineage>
</organism>
<sequence length="59" mass="7039">MAHADLAAEVMWALDAFGALVTIGALWFSYSLWKYDRKQELTELKRRRRRRSKHDHKHA</sequence>
<name>A0A1E7Z024_9PROT</name>
<evidence type="ECO:0000313" key="2">
    <source>
        <dbReference type="EMBL" id="OFC61938.1"/>
    </source>
</evidence>
<dbReference type="AlphaFoldDB" id="A0A1E7Z024"/>
<reference evidence="2 3" key="1">
    <citation type="submission" date="2016-06" db="EMBL/GenBank/DDBJ databases">
        <title>Gene turnover analysis identifies the evolutionary adaptation of the extremophile Acidithiobacillus caldus.</title>
        <authorList>
            <person name="Zhang X."/>
        </authorList>
    </citation>
    <scope>NUCLEOTIDE SEQUENCE [LARGE SCALE GENOMIC DNA]</scope>
    <source>
        <strain evidence="2 3">S1</strain>
    </source>
</reference>
<protein>
    <submittedName>
        <fullName evidence="2">Uncharacterized protein</fullName>
    </submittedName>
</protein>
<feature type="transmembrane region" description="Helical" evidence="1">
    <location>
        <begin position="12"/>
        <end position="33"/>
    </location>
</feature>
<comment type="caution">
    <text evidence="2">The sequence shown here is derived from an EMBL/GenBank/DDBJ whole genome shotgun (WGS) entry which is preliminary data.</text>
</comment>
<keyword evidence="1" id="KW-1133">Transmembrane helix</keyword>
<dbReference type="EMBL" id="LZYH01000309">
    <property type="protein sequence ID" value="OFC61938.1"/>
    <property type="molecule type" value="Genomic_DNA"/>
</dbReference>
<keyword evidence="1" id="KW-0472">Membrane</keyword>